<dbReference type="EMBL" id="CP118376">
    <property type="protein sequence ID" value="WFD42962.1"/>
    <property type="molecule type" value="Genomic_DNA"/>
</dbReference>
<gene>
    <name evidence="3" type="ORF">MPSI1_001613</name>
</gene>
<evidence type="ECO:0000259" key="2">
    <source>
        <dbReference type="Pfam" id="PF19026"/>
    </source>
</evidence>
<accession>A0AAF0F933</accession>
<dbReference type="Proteomes" id="UP001214628">
    <property type="component" value="Chromosome 2"/>
</dbReference>
<keyword evidence="4" id="KW-1185">Reference proteome</keyword>
<evidence type="ECO:0000313" key="4">
    <source>
        <dbReference type="Proteomes" id="UP001214628"/>
    </source>
</evidence>
<sequence>MSTGKRSTGKPEVIQQWQDMDSNGATFERNRLDKRIQEICVTDPAGVPDSMKNANKDIKIKASDVAYLTKQYMIPKHMAETALLQGHGDLSAAITFLTIQ</sequence>
<evidence type="ECO:0000256" key="1">
    <source>
        <dbReference type="SAM" id="MobiDB-lite"/>
    </source>
</evidence>
<proteinExistence type="predicted"/>
<dbReference type="InterPro" id="IPR044034">
    <property type="entry name" value="NAC-like_UBA"/>
</dbReference>
<feature type="compositionally biased region" description="Polar residues" evidence="1">
    <location>
        <begin position="15"/>
        <end position="24"/>
    </location>
</feature>
<dbReference type="AlphaFoldDB" id="A0AAF0F933"/>
<feature type="domain" description="Nascent polypeptide-associated complex subunit alpha-like UBA" evidence="2">
    <location>
        <begin position="58"/>
        <end position="98"/>
    </location>
</feature>
<reference evidence="3" key="1">
    <citation type="submission" date="2023-02" db="EMBL/GenBank/DDBJ databases">
        <title>Mating type loci evolution in Malassezia.</title>
        <authorList>
            <person name="Coelho M.A."/>
        </authorList>
    </citation>
    <scope>NUCLEOTIDE SEQUENCE</scope>
    <source>
        <strain evidence="3">CBS 14136</strain>
    </source>
</reference>
<protein>
    <recommendedName>
        <fullName evidence="2">Nascent polypeptide-associated complex subunit alpha-like UBA domain-containing protein</fullName>
    </recommendedName>
</protein>
<feature type="region of interest" description="Disordered" evidence="1">
    <location>
        <begin position="1"/>
        <end position="24"/>
    </location>
</feature>
<organism evidence="3 4">
    <name type="scientific">Malassezia psittaci</name>
    <dbReference type="NCBI Taxonomy" id="1821823"/>
    <lineage>
        <taxon>Eukaryota</taxon>
        <taxon>Fungi</taxon>
        <taxon>Dikarya</taxon>
        <taxon>Basidiomycota</taxon>
        <taxon>Ustilaginomycotina</taxon>
        <taxon>Malasseziomycetes</taxon>
        <taxon>Malasseziales</taxon>
        <taxon>Malasseziaceae</taxon>
        <taxon>Malassezia</taxon>
    </lineage>
</organism>
<name>A0AAF0F933_9BASI</name>
<evidence type="ECO:0000313" key="3">
    <source>
        <dbReference type="EMBL" id="WFD42962.1"/>
    </source>
</evidence>
<dbReference type="Pfam" id="PF19026">
    <property type="entry name" value="UBA_HYPK"/>
    <property type="match status" value="1"/>
</dbReference>